<dbReference type="PANTHER" id="PTHR15955">
    <property type="entry name" value="RWD DOMAIN CONTAINING PROTEIN 2"/>
    <property type="match status" value="1"/>
</dbReference>
<dbReference type="InterPro" id="IPR010541">
    <property type="entry name" value="Prp3_C"/>
</dbReference>
<dbReference type="Pfam" id="PF06544">
    <property type="entry name" value="Prp3_C"/>
    <property type="match status" value="1"/>
</dbReference>
<dbReference type="SUPFAM" id="SSF54495">
    <property type="entry name" value="UBC-like"/>
    <property type="match status" value="1"/>
</dbReference>
<name>B7GAK6_PHATC</name>
<keyword evidence="3" id="KW-1185">Reference proteome</keyword>
<accession>B7GAK6</accession>
<dbReference type="EMBL" id="CM000624">
    <property type="protein sequence ID" value="EEC44388.1"/>
    <property type="molecule type" value="Genomic_DNA"/>
</dbReference>
<dbReference type="InterPro" id="IPR016135">
    <property type="entry name" value="UBQ-conjugating_enzyme/RWD"/>
</dbReference>
<gene>
    <name evidence="2" type="ORF">PHATRDRAFT_49434</name>
</gene>
<dbReference type="InterPro" id="IPR059181">
    <property type="entry name" value="RWDD2A-B_C"/>
</dbReference>
<reference evidence="2 3" key="1">
    <citation type="journal article" date="2008" name="Nature">
        <title>The Phaeodactylum genome reveals the evolutionary history of diatom genomes.</title>
        <authorList>
            <person name="Bowler C."/>
            <person name="Allen A.E."/>
            <person name="Badger J.H."/>
            <person name="Grimwood J."/>
            <person name="Jabbari K."/>
            <person name="Kuo A."/>
            <person name="Maheswari U."/>
            <person name="Martens C."/>
            <person name="Maumus F."/>
            <person name="Otillar R.P."/>
            <person name="Rayko E."/>
            <person name="Salamov A."/>
            <person name="Vandepoele K."/>
            <person name="Beszteri B."/>
            <person name="Gruber A."/>
            <person name="Heijde M."/>
            <person name="Katinka M."/>
            <person name="Mock T."/>
            <person name="Valentin K."/>
            <person name="Verret F."/>
            <person name="Berges J.A."/>
            <person name="Brownlee C."/>
            <person name="Cadoret J.P."/>
            <person name="Chiovitti A."/>
            <person name="Choi C.J."/>
            <person name="Coesel S."/>
            <person name="De Martino A."/>
            <person name="Detter J.C."/>
            <person name="Durkin C."/>
            <person name="Falciatore A."/>
            <person name="Fournet J."/>
            <person name="Haruta M."/>
            <person name="Huysman M.J."/>
            <person name="Jenkins B.D."/>
            <person name="Jiroutova K."/>
            <person name="Jorgensen R.E."/>
            <person name="Joubert Y."/>
            <person name="Kaplan A."/>
            <person name="Kroger N."/>
            <person name="Kroth P.G."/>
            <person name="La Roche J."/>
            <person name="Lindquist E."/>
            <person name="Lommer M."/>
            <person name="Martin-Jezequel V."/>
            <person name="Lopez P.J."/>
            <person name="Lucas S."/>
            <person name="Mangogna M."/>
            <person name="McGinnis K."/>
            <person name="Medlin L.K."/>
            <person name="Montsant A."/>
            <person name="Oudot-Le Secq M.P."/>
            <person name="Napoli C."/>
            <person name="Obornik M."/>
            <person name="Parker M.S."/>
            <person name="Petit J.L."/>
            <person name="Porcel B.M."/>
            <person name="Poulsen N."/>
            <person name="Robison M."/>
            <person name="Rychlewski L."/>
            <person name="Rynearson T.A."/>
            <person name="Schmutz J."/>
            <person name="Shapiro H."/>
            <person name="Siaut M."/>
            <person name="Stanley M."/>
            <person name="Sussman M.R."/>
            <person name="Taylor A.R."/>
            <person name="Vardi A."/>
            <person name="von Dassow P."/>
            <person name="Vyverman W."/>
            <person name="Willis A."/>
            <person name="Wyrwicz L.S."/>
            <person name="Rokhsar D.S."/>
            <person name="Weissenbach J."/>
            <person name="Armbrust E.V."/>
            <person name="Green B.R."/>
            <person name="Van de Peer Y."/>
            <person name="Grigoriev I.V."/>
        </authorList>
    </citation>
    <scope>NUCLEOTIDE SEQUENCE [LARGE SCALE GENOMIC DNA]</scope>
    <source>
        <strain evidence="2 3">CCAP 1055/1</strain>
    </source>
</reference>
<evidence type="ECO:0000259" key="1">
    <source>
        <dbReference type="Pfam" id="PF06544"/>
    </source>
</evidence>
<organism evidence="2 3">
    <name type="scientific">Phaeodactylum tricornutum (strain CCAP 1055/1)</name>
    <dbReference type="NCBI Taxonomy" id="556484"/>
    <lineage>
        <taxon>Eukaryota</taxon>
        <taxon>Sar</taxon>
        <taxon>Stramenopiles</taxon>
        <taxon>Ochrophyta</taxon>
        <taxon>Bacillariophyta</taxon>
        <taxon>Bacillariophyceae</taxon>
        <taxon>Bacillariophycidae</taxon>
        <taxon>Naviculales</taxon>
        <taxon>Phaeodactylaceae</taxon>
        <taxon>Phaeodactylum</taxon>
    </lineage>
</organism>
<dbReference type="Proteomes" id="UP000000759">
    <property type="component" value="Chromosome 22"/>
</dbReference>
<dbReference type="AlphaFoldDB" id="B7GAK6"/>
<proteinExistence type="predicted"/>
<dbReference type="CDD" id="cd24163">
    <property type="entry name" value="RWDD2_C"/>
    <property type="match status" value="1"/>
</dbReference>
<dbReference type="STRING" id="556484.B7GAK6"/>
<dbReference type="RefSeq" id="XP_002184210.1">
    <property type="nucleotide sequence ID" value="XM_002184174.1"/>
</dbReference>
<reference evidence="3" key="2">
    <citation type="submission" date="2008-08" db="EMBL/GenBank/DDBJ databases">
        <authorList>
            <consortium name="Diatom Consortium"/>
            <person name="Grigoriev I."/>
            <person name="Grimwood J."/>
            <person name="Kuo A."/>
            <person name="Otillar R.P."/>
            <person name="Salamov A."/>
            <person name="Detter J.C."/>
            <person name="Lindquist E."/>
            <person name="Shapiro H."/>
            <person name="Lucas S."/>
            <person name="Glavina del Rio T."/>
            <person name="Pitluck S."/>
            <person name="Rokhsar D."/>
            <person name="Bowler C."/>
        </authorList>
    </citation>
    <scope>GENOME REANNOTATION</scope>
    <source>
        <strain evidence="3">CCAP 1055/1</strain>
    </source>
</reference>
<dbReference type="PANTHER" id="PTHR15955:SF8">
    <property type="entry name" value="RWD DOMAIN-CONTAINING PROTEIN 2B-RELATED"/>
    <property type="match status" value="1"/>
</dbReference>
<dbReference type="InterPro" id="IPR017359">
    <property type="entry name" value="Phi-like"/>
</dbReference>
<dbReference type="InParanoid" id="B7GAK6"/>
<sequence length="418" mass="47918">MSELGRQRNQETMDELEERRDSELAFVSAAYTPDEAWYNVEATENGALVNGVVGTVHRRLFVPPYYCNSKEEIACFVLSLSMTISYPEEDALQVHGRVDSERTSRLLLRASHKALRALLDSCQEMAQSCSGQESVLLLFNHVEQWLEEKWTEYLKEVRSKSPEITSERKSWAAAQEQPKILGRRLIYSHHIISKTKRSNIKDIASQYDLTGFMKVGWPGLLIVEGDEANCCDFYEEIRRWAWQYLVLRGEMQEEFETQHAMTCARAFAIFSEVEDMSIVASACREAGLESLFQTAMKIYEHDIQDNEHHIHGALILVDHMNDGKAYRKWLRKNSRSLDVSLVVKNIYADNDFTKRPTILVAFVGDNITVPSQLSRTPSTRVDWEDSCSENVNIEKDGLLRLLEDINGAPWVDIVVNLL</sequence>
<dbReference type="KEGG" id="pti:PHATRDRAFT_49434"/>
<dbReference type="OrthoDB" id="41738at2759"/>
<evidence type="ECO:0000313" key="3">
    <source>
        <dbReference type="Proteomes" id="UP000000759"/>
    </source>
</evidence>
<dbReference type="PaxDb" id="2850-Phatr49434"/>
<dbReference type="GeneID" id="7195921"/>
<evidence type="ECO:0000313" key="2">
    <source>
        <dbReference type="EMBL" id="EEC44388.1"/>
    </source>
</evidence>
<protein>
    <recommendedName>
        <fullName evidence="1">Small nuclear ribonucleoprotein Prp3 C-terminal domain-containing protein</fullName>
    </recommendedName>
</protein>
<feature type="domain" description="Small nuclear ribonucleoprotein Prp3 C-terminal" evidence="1">
    <location>
        <begin position="185"/>
        <end position="248"/>
    </location>
</feature>